<comment type="similarity">
    <text evidence="2">Belongs to the GerABKC lipoprotein family.</text>
</comment>
<comment type="caution">
    <text evidence="10">The sequence shown here is derived from an EMBL/GenBank/DDBJ whole genome shotgun (WGS) entry which is preliminary data.</text>
</comment>
<evidence type="ECO:0000259" key="8">
    <source>
        <dbReference type="Pfam" id="PF05504"/>
    </source>
</evidence>
<dbReference type="AlphaFoldDB" id="A0A5S5AGV7"/>
<dbReference type="EMBL" id="VNHO01000033">
    <property type="protein sequence ID" value="TYP49234.1"/>
    <property type="molecule type" value="Genomic_DNA"/>
</dbReference>
<feature type="domain" description="Spore germination GerAC-like C-terminal" evidence="8">
    <location>
        <begin position="212"/>
        <end position="375"/>
    </location>
</feature>
<name>A0A5S5AGV7_9FIRM</name>
<sequence>MKLKKIFLITVAVLSVFYTIGCWDMVDIDKRFFVGNIGVDRAEDGEQMLVTFTFPIVRKIAGGQGGGQGGGGGSTIVVISTVTDSIHAAARQAAMRLSRRLFFEHTRVILIGEELARDGIEEVVNFLERNTEINRRGRVIVVRGKAKDALTIKNEIEVLLALYIANIFENRDICARFIETDVDEFMKQVHSMNGNVLLPRLTPGKTDVKIGGAAVIKKYKLVGWLEENETLGANFVLGEISGADIMIDIPGYKYPVVFTVTHNKAAMELLEAGDYPKFRVKLEVKGEIVETPEQIQLAPEMLKIIEKMLEDRINHMVLASIRKLQEEYQVDLLGFGEYLSKYKPDVWEEYKKDWENIFPDAEINVETKVKIRGIGASK</sequence>
<comment type="subcellular location">
    <subcellularLocation>
        <location evidence="1">Membrane</location>
        <topology evidence="1">Lipid-anchor</topology>
    </subcellularLocation>
</comment>
<evidence type="ECO:0000313" key="10">
    <source>
        <dbReference type="EMBL" id="TYP49234.1"/>
    </source>
</evidence>
<keyword evidence="4" id="KW-0732">Signal</keyword>
<dbReference type="RefSeq" id="WP_148867875.1">
    <property type="nucleotide sequence ID" value="NZ_VNHO01000033.1"/>
</dbReference>
<reference evidence="10 11" key="1">
    <citation type="submission" date="2019-07" db="EMBL/GenBank/DDBJ databases">
        <title>Genomic Encyclopedia of Type Strains, Phase I: the one thousand microbial genomes (KMG-I) project.</title>
        <authorList>
            <person name="Kyrpides N."/>
        </authorList>
    </citation>
    <scope>NUCLEOTIDE SEQUENCE [LARGE SCALE GENOMIC DNA]</scope>
    <source>
        <strain evidence="10 11">DSM 16647</strain>
    </source>
</reference>
<keyword evidence="3" id="KW-0309">Germination</keyword>
<organism evidence="10 11">
    <name type="scientific">Thermosediminibacter litoriperuensis</name>
    <dbReference type="NCBI Taxonomy" id="291989"/>
    <lineage>
        <taxon>Bacteria</taxon>
        <taxon>Bacillati</taxon>
        <taxon>Bacillota</taxon>
        <taxon>Clostridia</taxon>
        <taxon>Thermosediminibacterales</taxon>
        <taxon>Thermosediminibacteraceae</taxon>
        <taxon>Thermosediminibacter</taxon>
    </lineage>
</organism>
<evidence type="ECO:0000256" key="3">
    <source>
        <dbReference type="ARBA" id="ARBA00022544"/>
    </source>
</evidence>
<evidence type="ECO:0000256" key="4">
    <source>
        <dbReference type="ARBA" id="ARBA00022729"/>
    </source>
</evidence>
<proteinExistence type="inferred from homology"/>
<evidence type="ECO:0000256" key="2">
    <source>
        <dbReference type="ARBA" id="ARBA00007886"/>
    </source>
</evidence>
<keyword evidence="7" id="KW-0449">Lipoprotein</keyword>
<dbReference type="PANTHER" id="PTHR35789">
    <property type="entry name" value="SPORE GERMINATION PROTEIN B3"/>
    <property type="match status" value="1"/>
</dbReference>
<evidence type="ECO:0000256" key="5">
    <source>
        <dbReference type="ARBA" id="ARBA00023136"/>
    </source>
</evidence>
<dbReference type="GO" id="GO:0016020">
    <property type="term" value="C:membrane"/>
    <property type="evidence" value="ECO:0007669"/>
    <property type="project" value="UniProtKB-SubCell"/>
</dbReference>
<keyword evidence="5" id="KW-0472">Membrane</keyword>
<dbReference type="InterPro" id="IPR046953">
    <property type="entry name" value="Spore_GerAC-like_C"/>
</dbReference>
<keyword evidence="11" id="KW-1185">Reference proteome</keyword>
<dbReference type="Pfam" id="PF05504">
    <property type="entry name" value="Spore_GerAC"/>
    <property type="match status" value="1"/>
</dbReference>
<evidence type="ECO:0000256" key="6">
    <source>
        <dbReference type="ARBA" id="ARBA00023139"/>
    </source>
</evidence>
<protein>
    <submittedName>
        <fullName evidence="10">Spore germination protein KC</fullName>
    </submittedName>
</protein>
<dbReference type="Pfam" id="PF25198">
    <property type="entry name" value="Spore_GerAC_N"/>
    <property type="match status" value="1"/>
</dbReference>
<feature type="domain" description="Spore germination protein N-terminal" evidence="9">
    <location>
        <begin position="24"/>
        <end position="202"/>
    </location>
</feature>
<dbReference type="Gene3D" id="3.30.300.210">
    <property type="entry name" value="Nutrient germinant receptor protein C, domain 3"/>
    <property type="match status" value="1"/>
</dbReference>
<accession>A0A5S5AGV7</accession>
<dbReference type="InterPro" id="IPR008844">
    <property type="entry name" value="Spore_GerAC-like"/>
</dbReference>
<dbReference type="InterPro" id="IPR057336">
    <property type="entry name" value="GerAC_N"/>
</dbReference>
<dbReference type="Proteomes" id="UP000322294">
    <property type="component" value="Unassembled WGS sequence"/>
</dbReference>
<evidence type="ECO:0000259" key="9">
    <source>
        <dbReference type="Pfam" id="PF25198"/>
    </source>
</evidence>
<evidence type="ECO:0000313" key="11">
    <source>
        <dbReference type="Proteomes" id="UP000322294"/>
    </source>
</evidence>
<dbReference type="InterPro" id="IPR038501">
    <property type="entry name" value="Spore_GerAC_C_sf"/>
</dbReference>
<dbReference type="OrthoDB" id="2569624at2"/>
<evidence type="ECO:0000256" key="1">
    <source>
        <dbReference type="ARBA" id="ARBA00004635"/>
    </source>
</evidence>
<dbReference type="PANTHER" id="PTHR35789:SF1">
    <property type="entry name" value="SPORE GERMINATION PROTEIN B3"/>
    <property type="match status" value="1"/>
</dbReference>
<gene>
    <name evidence="10" type="ORF">LZ11_02201</name>
</gene>
<dbReference type="NCBIfam" id="TIGR02887">
    <property type="entry name" value="spore_ger_x_C"/>
    <property type="match status" value="1"/>
</dbReference>
<dbReference type="GO" id="GO:0009847">
    <property type="term" value="P:spore germination"/>
    <property type="evidence" value="ECO:0007669"/>
    <property type="project" value="InterPro"/>
</dbReference>
<evidence type="ECO:0000256" key="7">
    <source>
        <dbReference type="ARBA" id="ARBA00023288"/>
    </source>
</evidence>
<keyword evidence="6" id="KW-0564">Palmitate</keyword>